<reference evidence="2 3" key="1">
    <citation type="submission" date="2023-10" db="EMBL/GenBank/DDBJ databases">
        <title>Roseovarius strain S88 nov., isolated from a marine algae.</title>
        <authorList>
            <person name="Lee M.W."/>
            <person name="Lee J.K."/>
            <person name="Kim J.M."/>
            <person name="Choi D.G."/>
            <person name="Baek J.H."/>
            <person name="Bayburt H."/>
            <person name="Jung J.J."/>
            <person name="Han D.M."/>
            <person name="Jeon C.O."/>
        </authorList>
    </citation>
    <scope>NUCLEOTIDE SEQUENCE [LARGE SCALE GENOMIC DNA]</scope>
    <source>
        <strain evidence="2 3">S88</strain>
    </source>
</reference>
<keyword evidence="3" id="KW-1185">Reference proteome</keyword>
<dbReference type="SUPFAM" id="SSF55729">
    <property type="entry name" value="Acyl-CoA N-acyltransferases (Nat)"/>
    <property type="match status" value="1"/>
</dbReference>
<dbReference type="Pfam" id="PF13302">
    <property type="entry name" value="Acetyltransf_3"/>
    <property type="match status" value="1"/>
</dbReference>
<organism evidence="2 3">
    <name type="scientific">Roseovarius phycicola</name>
    <dbReference type="NCBI Taxonomy" id="3080976"/>
    <lineage>
        <taxon>Bacteria</taxon>
        <taxon>Pseudomonadati</taxon>
        <taxon>Pseudomonadota</taxon>
        <taxon>Alphaproteobacteria</taxon>
        <taxon>Rhodobacterales</taxon>
        <taxon>Roseobacteraceae</taxon>
        <taxon>Roseovarius</taxon>
    </lineage>
</organism>
<dbReference type="InterPro" id="IPR051531">
    <property type="entry name" value="N-acetyltransferase"/>
</dbReference>
<accession>A0ABZ2HDQ9</accession>
<sequence>MTDVIRTERLVLRPLCAEDAARITSLIGSLDVSRWLTTVPHPYHVSDAEVFLKDHMGCPGCYAVTLSKDLIGIVSSREELGYWFGLEYWGNGLATEAAQALVADHFAKSQRTLLSGYHLGNLASARVLAKLGFEETHQSSSYAQALRQDVTVQKMQLTHTAWQALR</sequence>
<dbReference type="InterPro" id="IPR016181">
    <property type="entry name" value="Acyl_CoA_acyltransferase"/>
</dbReference>
<evidence type="ECO:0000313" key="2">
    <source>
        <dbReference type="EMBL" id="WWR45098.1"/>
    </source>
</evidence>
<dbReference type="PROSITE" id="PS51186">
    <property type="entry name" value="GNAT"/>
    <property type="match status" value="1"/>
</dbReference>
<proteinExistence type="predicted"/>
<dbReference type="RefSeq" id="WP_338547982.1">
    <property type="nucleotide sequence ID" value="NZ_CP146069.1"/>
</dbReference>
<dbReference type="Proteomes" id="UP001364156">
    <property type="component" value="Chromosome"/>
</dbReference>
<dbReference type="EMBL" id="CP146069">
    <property type="protein sequence ID" value="WWR45098.1"/>
    <property type="molecule type" value="Genomic_DNA"/>
</dbReference>
<gene>
    <name evidence="2" type="ORF">RZ517_09730</name>
</gene>
<feature type="domain" description="N-acetyltransferase" evidence="1">
    <location>
        <begin position="10"/>
        <end position="151"/>
    </location>
</feature>
<name>A0ABZ2HDQ9_9RHOB</name>
<dbReference type="PANTHER" id="PTHR43792">
    <property type="entry name" value="GNAT FAMILY, PUTATIVE (AFU_ORTHOLOGUE AFUA_3G00765)-RELATED-RELATED"/>
    <property type="match status" value="1"/>
</dbReference>
<evidence type="ECO:0000259" key="1">
    <source>
        <dbReference type="PROSITE" id="PS51186"/>
    </source>
</evidence>
<dbReference type="Gene3D" id="3.40.630.30">
    <property type="match status" value="1"/>
</dbReference>
<evidence type="ECO:0000313" key="3">
    <source>
        <dbReference type="Proteomes" id="UP001364156"/>
    </source>
</evidence>
<protein>
    <submittedName>
        <fullName evidence="2">GNAT family N-acetyltransferase</fullName>
    </submittedName>
</protein>
<dbReference type="InterPro" id="IPR000182">
    <property type="entry name" value="GNAT_dom"/>
</dbReference>